<protein>
    <submittedName>
        <fullName evidence="1">Uncharacterized protein</fullName>
    </submittedName>
</protein>
<comment type="caution">
    <text evidence="1">The sequence shown here is derived from an EMBL/GenBank/DDBJ whole genome shotgun (WGS) entry which is preliminary data.</text>
</comment>
<gene>
    <name evidence="1" type="ORF">COB67_02585</name>
</gene>
<organism evidence="1 2">
    <name type="scientific">SAR324 cluster bacterium</name>
    <dbReference type="NCBI Taxonomy" id="2024889"/>
    <lineage>
        <taxon>Bacteria</taxon>
        <taxon>Deltaproteobacteria</taxon>
        <taxon>SAR324 cluster</taxon>
    </lineage>
</organism>
<dbReference type="EMBL" id="NVSR01000007">
    <property type="protein sequence ID" value="PCI30192.1"/>
    <property type="molecule type" value="Genomic_DNA"/>
</dbReference>
<name>A0A2A4T9H7_9DELT</name>
<sequence>MKKTLLLIAFIITLNADSTVEEKMMTELAKVQLNKSNATDKTLSFYKESIEMLILENCEIKNRLNDLENNNIPPKNCKAIWNQMNKNTHQ</sequence>
<reference evidence="2" key="1">
    <citation type="submission" date="2017-08" db="EMBL/GenBank/DDBJ databases">
        <title>A dynamic microbial community with high functional redundancy inhabits the cold, oxic subseafloor aquifer.</title>
        <authorList>
            <person name="Tully B.J."/>
            <person name="Wheat C.G."/>
            <person name="Glazer B.T."/>
            <person name="Huber J.A."/>
        </authorList>
    </citation>
    <scope>NUCLEOTIDE SEQUENCE [LARGE SCALE GENOMIC DNA]</scope>
</reference>
<evidence type="ECO:0000313" key="2">
    <source>
        <dbReference type="Proteomes" id="UP000218113"/>
    </source>
</evidence>
<accession>A0A2A4T9H7</accession>
<proteinExistence type="predicted"/>
<dbReference type="AlphaFoldDB" id="A0A2A4T9H7"/>
<dbReference type="Proteomes" id="UP000218113">
    <property type="component" value="Unassembled WGS sequence"/>
</dbReference>
<evidence type="ECO:0000313" key="1">
    <source>
        <dbReference type="EMBL" id="PCI30192.1"/>
    </source>
</evidence>